<feature type="domain" description="LicD/FKTN/FKRP nucleotidyltransferase" evidence="2">
    <location>
        <begin position="65"/>
        <end position="175"/>
    </location>
</feature>
<dbReference type="InterPro" id="IPR007074">
    <property type="entry name" value="LicD/FKTN/FKRP_NTP_transf"/>
</dbReference>
<evidence type="ECO:0000313" key="3">
    <source>
        <dbReference type="EMBL" id="QHU07347.1"/>
    </source>
</evidence>
<organism evidence="3">
    <name type="scientific">viral metagenome</name>
    <dbReference type="NCBI Taxonomy" id="1070528"/>
    <lineage>
        <taxon>unclassified sequences</taxon>
        <taxon>metagenomes</taxon>
        <taxon>organismal metagenomes</taxon>
    </lineage>
</organism>
<protein>
    <recommendedName>
        <fullName evidence="2">LicD/FKTN/FKRP nucleotidyltransferase domain-containing protein</fullName>
    </recommendedName>
</protein>
<feature type="transmembrane region" description="Helical" evidence="1">
    <location>
        <begin position="12"/>
        <end position="28"/>
    </location>
</feature>
<keyword evidence="1" id="KW-0812">Transmembrane</keyword>
<evidence type="ECO:0000256" key="1">
    <source>
        <dbReference type="SAM" id="Phobius"/>
    </source>
</evidence>
<dbReference type="PANTHER" id="PTHR43404:SF2">
    <property type="entry name" value="LIPOPOLYSACCHARIDE CHOLINEPHOSPHOTRANSFERASE LICD"/>
    <property type="match status" value="1"/>
</dbReference>
<accession>A0A6C0JSC6</accession>
<dbReference type="GO" id="GO:0009100">
    <property type="term" value="P:glycoprotein metabolic process"/>
    <property type="evidence" value="ECO:0007669"/>
    <property type="project" value="UniProtKB-ARBA"/>
</dbReference>
<dbReference type="PANTHER" id="PTHR43404">
    <property type="entry name" value="LIPOPOLYSACCHARIDE CHOLINEPHOSPHOTRANSFERASE LICD"/>
    <property type="match status" value="1"/>
</dbReference>
<dbReference type="Pfam" id="PF04991">
    <property type="entry name" value="LicD"/>
    <property type="match status" value="1"/>
</dbReference>
<evidence type="ECO:0000259" key="2">
    <source>
        <dbReference type="Pfam" id="PF04991"/>
    </source>
</evidence>
<keyword evidence="1" id="KW-1133">Transmembrane helix</keyword>
<dbReference type="InterPro" id="IPR052942">
    <property type="entry name" value="LPS_cholinephosphotransferase"/>
</dbReference>
<keyword evidence="1" id="KW-0472">Membrane</keyword>
<sequence length="256" mass="30609">MKKKKIDFKLKNISILLIILTIIIIFYNRNLFTNTFENFSQLFYPKSEDTLLCYQALYDISKLFEKHNIEYYIVFGTLLGAVRHKGLIPWDDDVDICIPKNNEKKLIDNSFKESLQKKGYNMKKVNWGNGFYKIYSVDGTSRKNMEVKFPFLDIFITENTNDKVSIEIASKNMKHLHKCYFLKDELYPLKKYKFGKFEVNGPNNPYMYLNRCYGDDWNEVKYQEYDHKNEKKIEKIKTNLTEEDRKPGMPMEPIRL</sequence>
<reference evidence="3" key="1">
    <citation type="journal article" date="2020" name="Nature">
        <title>Giant virus diversity and host interactions through global metagenomics.</title>
        <authorList>
            <person name="Schulz F."/>
            <person name="Roux S."/>
            <person name="Paez-Espino D."/>
            <person name="Jungbluth S."/>
            <person name="Walsh D.A."/>
            <person name="Denef V.J."/>
            <person name="McMahon K.D."/>
            <person name="Konstantinidis K.T."/>
            <person name="Eloe-Fadrosh E.A."/>
            <person name="Kyrpides N.C."/>
            <person name="Woyke T."/>
        </authorList>
    </citation>
    <scope>NUCLEOTIDE SEQUENCE</scope>
    <source>
        <strain evidence="3">GVMAG-S-1040241-154</strain>
    </source>
</reference>
<dbReference type="AlphaFoldDB" id="A0A6C0JSC6"/>
<dbReference type="EMBL" id="MN740684">
    <property type="protein sequence ID" value="QHU07347.1"/>
    <property type="molecule type" value="Genomic_DNA"/>
</dbReference>
<name>A0A6C0JSC6_9ZZZZ</name>
<proteinExistence type="predicted"/>